<dbReference type="Pfam" id="PF22764">
    <property type="entry name" value="E217_Gp32"/>
    <property type="match status" value="1"/>
</dbReference>
<evidence type="ECO:0000313" key="2">
    <source>
        <dbReference type="Proteomes" id="UP000268320"/>
    </source>
</evidence>
<evidence type="ECO:0000313" key="1">
    <source>
        <dbReference type="EMBL" id="AYD85495.1"/>
    </source>
</evidence>
<dbReference type="InterPro" id="IPR054440">
    <property type="entry name" value="Gp32-like"/>
</dbReference>
<dbReference type="GeneID" id="55004107"/>
<organism evidence="1 2">
    <name type="scientific">Escherichia phage FEC19</name>
    <dbReference type="NCBI Taxonomy" id="2315486"/>
    <lineage>
        <taxon>Viruses</taxon>
        <taxon>Duplodnaviria</taxon>
        <taxon>Heunggongvirae</taxon>
        <taxon>Uroviricota</taxon>
        <taxon>Caudoviricetes</taxon>
        <taxon>Lindbergviridae</taxon>
        <taxon>Wifcevirus</taxon>
        <taxon>Wifcevirus FEC19</taxon>
    </lineage>
</organism>
<dbReference type="RefSeq" id="YP_009813032.1">
    <property type="nucleotide sequence ID" value="NC_048073.1"/>
</dbReference>
<dbReference type="KEGG" id="vg:55004107"/>
<proteinExistence type="predicted"/>
<keyword evidence="2" id="KW-1185">Reference proteome</keyword>
<reference evidence="1 2" key="1">
    <citation type="submission" date="2018-08" db="EMBL/GenBank/DDBJ databases">
        <title>Characterization and Complete Genome Sequence Analysis of a Lytic Bacteriophage FEC19 infecting Escherichia coli O157:H7.</title>
        <authorList>
            <person name="Fan C."/>
            <person name="Zhao C."/>
            <person name="Tie D."/>
            <person name="Sun Y."/>
        </authorList>
    </citation>
    <scope>NUCLEOTIDE SEQUENCE [LARGE SCALE GENOMIC DNA]</scope>
</reference>
<dbReference type="Proteomes" id="UP000268320">
    <property type="component" value="Genome"/>
</dbReference>
<evidence type="ECO:0008006" key="3">
    <source>
        <dbReference type="Google" id="ProtNLM"/>
    </source>
</evidence>
<sequence>MINVSGFGASIRLVASNTFPNGVTLSDFADDADPIDAPDLQISEAAMGLNGDLVVWNRANPLEVGVNIIPTSESDVNLDVLAAANRVGKRKNSAKDVITLILTYPSGMVITLNKGTLTTGSVIPGIQSQGRVKTRQYRFKFENVVKTGVSNQEIL</sequence>
<dbReference type="EMBL" id="MH816966">
    <property type="protein sequence ID" value="AYD85495.1"/>
    <property type="molecule type" value="Genomic_DNA"/>
</dbReference>
<accession>A0A386KIM5</accession>
<name>A0A386KIM5_9CAUD</name>
<protein>
    <recommendedName>
        <fullName evidence="3">Tail fiber protein</fullName>
    </recommendedName>
</protein>